<evidence type="ECO:0000313" key="4">
    <source>
        <dbReference type="Proteomes" id="UP000679335"/>
    </source>
</evidence>
<feature type="chain" id="PRO_5047310150" description="Alternate-type signal peptide domain-containing protein" evidence="2">
    <location>
        <begin position="27"/>
        <end position="194"/>
    </location>
</feature>
<keyword evidence="4" id="KW-1185">Reference proteome</keyword>
<evidence type="ECO:0000256" key="1">
    <source>
        <dbReference type="SAM" id="MobiDB-lite"/>
    </source>
</evidence>
<organism evidence="3 4">
    <name type="scientific">Cellulomonas dongxiuzhuiae</name>
    <dbReference type="NCBI Taxonomy" id="2819979"/>
    <lineage>
        <taxon>Bacteria</taxon>
        <taxon>Bacillati</taxon>
        <taxon>Actinomycetota</taxon>
        <taxon>Actinomycetes</taxon>
        <taxon>Micrococcales</taxon>
        <taxon>Cellulomonadaceae</taxon>
        <taxon>Cellulomonas</taxon>
    </lineage>
</organism>
<evidence type="ECO:0008006" key="5">
    <source>
        <dbReference type="Google" id="ProtNLM"/>
    </source>
</evidence>
<gene>
    <name evidence="3" type="ORF">KKR89_13050</name>
</gene>
<keyword evidence="2" id="KW-0732">Signal</keyword>
<reference evidence="3 4" key="1">
    <citation type="submission" date="2021-05" db="EMBL/GenBank/DDBJ databases">
        <title>Novel species in genus Cellulomonas.</title>
        <authorList>
            <person name="Zhang G."/>
        </authorList>
    </citation>
    <scope>NUCLEOTIDE SEQUENCE [LARGE SCALE GENOMIC DNA]</scope>
    <source>
        <strain evidence="4">zg-ZUI157</strain>
    </source>
</reference>
<feature type="compositionally biased region" description="Polar residues" evidence="1">
    <location>
        <begin position="177"/>
        <end position="186"/>
    </location>
</feature>
<sequence>MTRRRLAAIALAAVLTATLASGTTYAMWSSDAEAAIGVLRTGNLDLELVGGVQWAETSPGLTGHVIATGTGGTADHLAVPGDSFTLTQRFRTTLEGDNLRARLTVRWLAGTSVPAGVDGTFVVTSPSGVTSGPTRLGAPMTLQPASLPSGTGEWTLVATLQWNGTDRVVAPSALPDQPTTSASGTLQLDLEQVR</sequence>
<dbReference type="EMBL" id="CP076023">
    <property type="protein sequence ID" value="QWC15240.1"/>
    <property type="molecule type" value="Genomic_DNA"/>
</dbReference>
<name>A0ABX8GGZ1_9CELL</name>
<proteinExistence type="predicted"/>
<accession>A0ABX8GGZ1</accession>
<evidence type="ECO:0000256" key="2">
    <source>
        <dbReference type="SAM" id="SignalP"/>
    </source>
</evidence>
<dbReference type="RefSeq" id="WP_208195825.1">
    <property type="nucleotide sequence ID" value="NZ_CP076023.1"/>
</dbReference>
<dbReference type="Proteomes" id="UP000679335">
    <property type="component" value="Chromosome"/>
</dbReference>
<protein>
    <recommendedName>
        <fullName evidence="5">Alternate-type signal peptide domain-containing protein</fullName>
    </recommendedName>
</protein>
<feature type="region of interest" description="Disordered" evidence="1">
    <location>
        <begin position="171"/>
        <end position="194"/>
    </location>
</feature>
<feature type="signal peptide" evidence="2">
    <location>
        <begin position="1"/>
        <end position="26"/>
    </location>
</feature>
<evidence type="ECO:0000313" key="3">
    <source>
        <dbReference type="EMBL" id="QWC15240.1"/>
    </source>
</evidence>